<sequence length="61" mass="6982">MEEKNIGIDPIALERLLDKYILKSGDTITIDQLRIGLEKIIVENNKALMKDIEALIDNKMK</sequence>
<evidence type="ECO:0000313" key="2">
    <source>
        <dbReference type="Proteomes" id="UP000295416"/>
    </source>
</evidence>
<reference evidence="1 2" key="1">
    <citation type="submission" date="2019-03" db="EMBL/GenBank/DDBJ databases">
        <title>Genomic Encyclopedia of Type Strains, Phase IV (KMG-IV): sequencing the most valuable type-strain genomes for metagenomic binning, comparative biology and taxonomic classification.</title>
        <authorList>
            <person name="Goeker M."/>
        </authorList>
    </citation>
    <scope>NUCLEOTIDE SEQUENCE [LARGE SCALE GENOMIC DNA]</scope>
    <source>
        <strain evidence="1 2">DSM 19377</strain>
    </source>
</reference>
<dbReference type="Proteomes" id="UP000295416">
    <property type="component" value="Unassembled WGS sequence"/>
</dbReference>
<evidence type="ECO:0000313" key="1">
    <source>
        <dbReference type="EMBL" id="TCP26620.1"/>
    </source>
</evidence>
<organism evidence="1 2">
    <name type="scientific">Scopulibacillus darangshiensis</name>
    <dbReference type="NCBI Taxonomy" id="442528"/>
    <lineage>
        <taxon>Bacteria</taxon>
        <taxon>Bacillati</taxon>
        <taxon>Bacillota</taxon>
        <taxon>Bacilli</taxon>
        <taxon>Bacillales</taxon>
        <taxon>Sporolactobacillaceae</taxon>
        <taxon>Scopulibacillus</taxon>
    </lineage>
</organism>
<dbReference type="EMBL" id="SLXK01000019">
    <property type="protein sequence ID" value="TCP26620.1"/>
    <property type="molecule type" value="Genomic_DNA"/>
</dbReference>
<proteinExistence type="predicted"/>
<dbReference type="RefSeq" id="WP_132746623.1">
    <property type="nucleotide sequence ID" value="NZ_SLXK01000019.1"/>
</dbReference>
<protein>
    <submittedName>
        <fullName evidence="1">Uncharacterized protein</fullName>
    </submittedName>
</protein>
<gene>
    <name evidence="1" type="ORF">EV207_11951</name>
</gene>
<keyword evidence="2" id="KW-1185">Reference proteome</keyword>
<dbReference type="AlphaFoldDB" id="A0A4R2NWY9"/>
<name>A0A4R2NWY9_9BACL</name>
<accession>A0A4R2NWY9</accession>
<comment type="caution">
    <text evidence="1">The sequence shown here is derived from an EMBL/GenBank/DDBJ whole genome shotgun (WGS) entry which is preliminary data.</text>
</comment>
<dbReference type="OrthoDB" id="2991073at2"/>